<dbReference type="OMA" id="FNLKVQY"/>
<dbReference type="InterPro" id="IPR001124">
    <property type="entry name" value="Lipid-bd_serum_glycop_C"/>
</dbReference>
<dbReference type="InterPro" id="IPR051660">
    <property type="entry name" value="BPI_fold-BPI/LBP"/>
</dbReference>
<evidence type="ECO:0000313" key="4">
    <source>
        <dbReference type="Ensembl" id="ENSRFEP00010014289.1"/>
    </source>
</evidence>
<feature type="chain" id="PRO_5025498621" evidence="2">
    <location>
        <begin position="19"/>
        <end position="453"/>
    </location>
</feature>
<reference evidence="5" key="3">
    <citation type="submission" date="2018-12" db="EMBL/GenBank/DDBJ databases">
        <title>G10K-VGP greater horseshoe bat female genome, primary haplotype.</title>
        <authorList>
            <person name="Teeling E."/>
            <person name="Myers G."/>
            <person name="Vernes S."/>
            <person name="Pippel M."/>
            <person name="Winkler S."/>
            <person name="Fedrigo O."/>
            <person name="Rhie A."/>
            <person name="Koren S."/>
            <person name="Phillippy A."/>
            <person name="Lewin H."/>
            <person name="Damas J."/>
            <person name="Howe K."/>
            <person name="Mountcastle J."/>
            <person name="Jarvis E.D."/>
        </authorList>
    </citation>
    <scope>NUCLEOTIDE SEQUENCE [LARGE SCALE GENOMIC DNA]</scope>
</reference>
<dbReference type="InterPro" id="IPR017943">
    <property type="entry name" value="Bactericidal_perm-incr_a/b_dom"/>
</dbReference>
<gene>
    <name evidence="4" type="primary">BPIFB6</name>
</gene>
<evidence type="ECO:0000256" key="1">
    <source>
        <dbReference type="ARBA" id="ARBA00007292"/>
    </source>
</evidence>
<dbReference type="Gene3D" id="3.15.20.10">
    <property type="entry name" value="Bactericidal permeability-increasing protein, domain 2"/>
    <property type="match status" value="1"/>
</dbReference>
<dbReference type="Ensembl" id="ENSRFET00010015622.1">
    <property type="protein sequence ID" value="ENSRFEP00010014289.1"/>
    <property type="gene ID" value="ENSRFEG00010009586.1"/>
</dbReference>
<accession>A0A671ELQ7</accession>
<evidence type="ECO:0000256" key="2">
    <source>
        <dbReference type="SAM" id="SignalP"/>
    </source>
</evidence>
<dbReference type="CDD" id="cd00025">
    <property type="entry name" value="BPI1"/>
    <property type="match status" value="1"/>
</dbReference>
<evidence type="ECO:0000313" key="5">
    <source>
        <dbReference type="Proteomes" id="UP000472240"/>
    </source>
</evidence>
<organism evidence="4 5">
    <name type="scientific">Rhinolophus ferrumequinum</name>
    <name type="common">Greater horseshoe bat</name>
    <dbReference type="NCBI Taxonomy" id="59479"/>
    <lineage>
        <taxon>Eukaryota</taxon>
        <taxon>Metazoa</taxon>
        <taxon>Chordata</taxon>
        <taxon>Craniata</taxon>
        <taxon>Vertebrata</taxon>
        <taxon>Euteleostomi</taxon>
        <taxon>Mammalia</taxon>
        <taxon>Eutheria</taxon>
        <taxon>Laurasiatheria</taxon>
        <taxon>Chiroptera</taxon>
        <taxon>Yinpterochiroptera</taxon>
        <taxon>Rhinolophoidea</taxon>
        <taxon>Rhinolophidae</taxon>
        <taxon>Rhinolophinae</taxon>
        <taxon>Rhinolophus</taxon>
    </lineage>
</organism>
<dbReference type="InParanoid" id="A0A671ELQ7"/>
<reference evidence="4" key="4">
    <citation type="submission" date="2025-08" db="UniProtKB">
        <authorList>
            <consortium name="Ensembl"/>
        </authorList>
    </citation>
    <scope>IDENTIFICATION</scope>
</reference>
<dbReference type="GO" id="GO:0008289">
    <property type="term" value="F:lipid binding"/>
    <property type="evidence" value="ECO:0007669"/>
    <property type="project" value="InterPro"/>
</dbReference>
<dbReference type="FunCoup" id="A0A671ELQ7">
    <property type="interactions" value="3"/>
</dbReference>
<feature type="signal peptide" evidence="2">
    <location>
        <begin position="1"/>
        <end position="18"/>
    </location>
</feature>
<comment type="similarity">
    <text evidence="1">Belongs to the BPI/LBP/Plunc superfamily. BPI/LBP family.</text>
</comment>
<proteinExistence type="inferred from homology"/>
<dbReference type="SUPFAM" id="SSF55394">
    <property type="entry name" value="Bactericidal permeability-increasing protein, BPI"/>
    <property type="match status" value="2"/>
</dbReference>
<dbReference type="Proteomes" id="UP000472240">
    <property type="component" value="Chromosome 23"/>
</dbReference>
<dbReference type="PANTHER" id="PTHR46019">
    <property type="entry name" value="BPI FOLD-CONTAINING FAMILY B MEMBER 4-RELATED"/>
    <property type="match status" value="1"/>
</dbReference>
<keyword evidence="2" id="KW-0732">Signal</keyword>
<name>A0A671ELQ7_RHIFE</name>
<dbReference type="SMART" id="SM00329">
    <property type="entry name" value="BPI2"/>
    <property type="match status" value="1"/>
</dbReference>
<dbReference type="InterPro" id="IPR017942">
    <property type="entry name" value="Lipid-bd_serum_glycop_N"/>
</dbReference>
<reference evidence="4" key="5">
    <citation type="submission" date="2025-09" db="UniProtKB">
        <authorList>
            <consortium name="Ensembl"/>
        </authorList>
    </citation>
    <scope>IDENTIFICATION</scope>
</reference>
<dbReference type="AlphaFoldDB" id="A0A671ELQ7"/>
<feature type="domain" description="Lipid-binding serum glycoprotein C-terminal" evidence="3">
    <location>
        <begin position="251"/>
        <end position="450"/>
    </location>
</feature>
<reference evidence="4 5" key="2">
    <citation type="journal article" date="2018" name="Annu Rev Anim Biosci">
        <title>Bat Biology, Genomes, and the Bat1K Project: To Generate Chromosome-Level Genomes for All Living Bat Species.</title>
        <authorList>
            <person name="Teeling E.C."/>
            <person name="Vernes S.C."/>
            <person name="Davalos L.M."/>
            <person name="Ray D.A."/>
            <person name="Gilbert M.T.P."/>
            <person name="Myers E."/>
        </authorList>
    </citation>
    <scope>NUCLEOTIDE SEQUENCE</scope>
</reference>
<protein>
    <submittedName>
        <fullName evidence="4">BPI fold containing family B member 6</fullName>
    </submittedName>
</protein>
<keyword evidence="5" id="KW-1185">Reference proteome</keyword>
<sequence>MLWILCLALCGLLTRTQADPGALLRLGMDIMNQVQSAMEESHILEKMAAEAGKKQPGVKPIKGITNMKVKDVKLPVISLSFMPGVGIFQCVSTGMTITGKSFIGKNMEIIVVLNITATNRFLQDEETGLPKFKSEGCEVTLVSVKTNLPSNMMPNVINKFLDSTLHKVLPGLMCPAIDAVLVYVNKKWANLNAPIPVGQMGSVKYVLTSIPTTTASYIQVDFSPVVQQQEGNTIELADAGVAPGFPEDYAEGSSQLLLSAAFLTAELALLQKSFDLNVHETMIGELPPQTTETLAGFIPEVVEAYPKPKPLVTQIRINKPPKVSMKTGKSLLHLHGTLEMFAVRRRGKAPVPLFLLETHFNLKIQYSVSEDRLQMATSLDRLLSLSRRSSSIGAFDEKELTGFITDFLQEAYIPAVNDVLHVGLPLPDFLDMNYNLAELDVVRNTLVLDLKLD</sequence>
<dbReference type="Pfam" id="PF01273">
    <property type="entry name" value="LBP_BPI_CETP"/>
    <property type="match status" value="1"/>
</dbReference>
<dbReference type="PANTHER" id="PTHR46019:SF2">
    <property type="entry name" value="BPI FOLD-CONTAINING FAMILY B MEMBER 6"/>
    <property type="match status" value="1"/>
</dbReference>
<dbReference type="Pfam" id="PF02886">
    <property type="entry name" value="LBP_BPI_CETP_C"/>
    <property type="match status" value="1"/>
</dbReference>
<reference evidence="4 5" key="1">
    <citation type="journal article" date="2015" name="Annu Rev Anim Biosci">
        <title>The Genome 10K Project: a way forward.</title>
        <authorList>
            <person name="Koepfli K.P."/>
            <person name="Paten B."/>
            <person name="O'Brien S.J."/>
            <person name="Koepfli K.P."/>
            <person name="Paten B."/>
            <person name="Antunes A."/>
            <person name="Belov K."/>
            <person name="Bustamante C."/>
            <person name="Castoe T.A."/>
            <person name="Clawson H."/>
            <person name="Crawford A.J."/>
            <person name="Diekhans M."/>
            <person name="Distel D."/>
            <person name="Durbin R."/>
            <person name="Earl D."/>
            <person name="Fujita M.K."/>
            <person name="Gamble T."/>
            <person name="Georges A."/>
            <person name="Gemmell N."/>
            <person name="Gilbert M.T."/>
            <person name="Graves J.M."/>
            <person name="Green R.E."/>
            <person name="Hickey G."/>
            <person name="Jarvis E.D."/>
            <person name="Johnson W."/>
            <person name="Komissarov A."/>
            <person name="Korf I."/>
            <person name="Kuhn R."/>
            <person name="Larkin D.M."/>
            <person name="Lewin H."/>
            <person name="Lopez J.V."/>
            <person name="Ma J."/>
            <person name="Marques-Bonet T."/>
            <person name="Miller W."/>
            <person name="Murphy R."/>
            <person name="Pevzner P."/>
            <person name="Shapiro B."/>
            <person name="Steiner C."/>
            <person name="Tamazian G."/>
            <person name="Venkatesh B."/>
            <person name="Wang J."/>
            <person name="Wayne R."/>
            <person name="Wiley E."/>
            <person name="Yang H."/>
            <person name="Zhang G."/>
            <person name="Haussler D."/>
            <person name="Ryder O."/>
            <person name="O'Brien S.J."/>
        </authorList>
    </citation>
    <scope>NUCLEOTIDE SEQUENCE</scope>
</reference>
<dbReference type="Gene3D" id="3.15.10.10">
    <property type="entry name" value="Bactericidal permeability-increasing protein, domain 1"/>
    <property type="match status" value="1"/>
</dbReference>
<evidence type="ECO:0000259" key="3">
    <source>
        <dbReference type="SMART" id="SM00329"/>
    </source>
</evidence>
<dbReference type="GeneTree" id="ENSGT01100000263546"/>